<dbReference type="AlphaFoldDB" id="A0A9D4G956"/>
<accession>A0A9D4G956</accession>
<proteinExistence type="predicted"/>
<dbReference type="Proteomes" id="UP000828390">
    <property type="component" value="Unassembled WGS sequence"/>
</dbReference>
<dbReference type="EMBL" id="JAIWYP010000006">
    <property type="protein sequence ID" value="KAH3812866.1"/>
    <property type="molecule type" value="Genomic_DNA"/>
</dbReference>
<name>A0A9D4G956_DREPO</name>
<reference evidence="1" key="1">
    <citation type="journal article" date="2019" name="bioRxiv">
        <title>The Genome of the Zebra Mussel, Dreissena polymorpha: A Resource for Invasive Species Research.</title>
        <authorList>
            <person name="McCartney M.A."/>
            <person name="Auch B."/>
            <person name="Kono T."/>
            <person name="Mallez S."/>
            <person name="Zhang Y."/>
            <person name="Obille A."/>
            <person name="Becker A."/>
            <person name="Abrahante J.E."/>
            <person name="Garbe J."/>
            <person name="Badalamenti J.P."/>
            <person name="Herman A."/>
            <person name="Mangelson H."/>
            <person name="Liachko I."/>
            <person name="Sullivan S."/>
            <person name="Sone E.D."/>
            <person name="Koren S."/>
            <person name="Silverstein K.A.T."/>
            <person name="Beckman K.B."/>
            <person name="Gohl D.M."/>
        </authorList>
    </citation>
    <scope>NUCLEOTIDE SEQUENCE</scope>
    <source>
        <strain evidence="1">Duluth1</strain>
        <tissue evidence="1">Whole animal</tissue>
    </source>
</reference>
<reference evidence="1" key="2">
    <citation type="submission" date="2020-11" db="EMBL/GenBank/DDBJ databases">
        <authorList>
            <person name="McCartney M.A."/>
            <person name="Auch B."/>
            <person name="Kono T."/>
            <person name="Mallez S."/>
            <person name="Becker A."/>
            <person name="Gohl D.M."/>
            <person name="Silverstein K.A.T."/>
            <person name="Koren S."/>
            <person name="Bechman K.B."/>
            <person name="Herman A."/>
            <person name="Abrahante J.E."/>
            <person name="Garbe J."/>
        </authorList>
    </citation>
    <scope>NUCLEOTIDE SEQUENCE</scope>
    <source>
        <strain evidence="1">Duluth1</strain>
        <tissue evidence="1">Whole animal</tissue>
    </source>
</reference>
<comment type="caution">
    <text evidence="1">The sequence shown here is derived from an EMBL/GenBank/DDBJ whole genome shotgun (WGS) entry which is preliminary data.</text>
</comment>
<evidence type="ECO:0000313" key="2">
    <source>
        <dbReference type="Proteomes" id="UP000828390"/>
    </source>
</evidence>
<gene>
    <name evidence="1" type="ORF">DPMN_141309</name>
</gene>
<keyword evidence="2" id="KW-1185">Reference proteome</keyword>
<protein>
    <recommendedName>
        <fullName evidence="3">TIR domain-containing protein</fullName>
    </recommendedName>
</protein>
<organism evidence="1 2">
    <name type="scientific">Dreissena polymorpha</name>
    <name type="common">Zebra mussel</name>
    <name type="synonym">Mytilus polymorpha</name>
    <dbReference type="NCBI Taxonomy" id="45954"/>
    <lineage>
        <taxon>Eukaryota</taxon>
        <taxon>Metazoa</taxon>
        <taxon>Spiralia</taxon>
        <taxon>Lophotrochozoa</taxon>
        <taxon>Mollusca</taxon>
        <taxon>Bivalvia</taxon>
        <taxon>Autobranchia</taxon>
        <taxon>Heteroconchia</taxon>
        <taxon>Euheterodonta</taxon>
        <taxon>Imparidentia</taxon>
        <taxon>Neoheterodontei</taxon>
        <taxon>Myida</taxon>
        <taxon>Dreissenoidea</taxon>
        <taxon>Dreissenidae</taxon>
        <taxon>Dreissena</taxon>
    </lineage>
</organism>
<sequence length="66" mass="7514">MARAISDAAVFLVFMSVDYSKDQDCVTLFKYAKLTLRKPLVVVAVGENFEWQKGPLGMLLTDMVWR</sequence>
<evidence type="ECO:0008006" key="3">
    <source>
        <dbReference type="Google" id="ProtNLM"/>
    </source>
</evidence>
<evidence type="ECO:0000313" key="1">
    <source>
        <dbReference type="EMBL" id="KAH3812866.1"/>
    </source>
</evidence>